<dbReference type="RefSeq" id="WP_005824146.1">
    <property type="nucleotide sequence ID" value="NZ_CAXSKL010000019.1"/>
</dbReference>
<proteinExistence type="predicted"/>
<protein>
    <submittedName>
        <fullName evidence="1">DUF based on B. Theta Gene description</fullName>
    </submittedName>
</protein>
<dbReference type="Pfam" id="PF12987">
    <property type="entry name" value="DUF3871"/>
    <property type="match status" value="1"/>
</dbReference>
<accession>A0A174NAI3</accession>
<dbReference type="GeneID" id="99750882"/>
<gene>
    <name evidence="1" type="ORF">ERS852510_02045</name>
</gene>
<dbReference type="AlphaFoldDB" id="A0A174NAI3"/>
<evidence type="ECO:0000313" key="1">
    <source>
        <dbReference type="EMBL" id="CUP66460.1"/>
    </source>
</evidence>
<name>A0A174NAI3_BACUN</name>
<dbReference type="Proteomes" id="UP000095766">
    <property type="component" value="Unassembled WGS sequence"/>
</dbReference>
<dbReference type="InterPro" id="IPR024353">
    <property type="entry name" value="DUF3871"/>
</dbReference>
<sequence length="333" mass="38682">METMTNELTVIPRTIGMVTRMMDAVNIEDAVIVSEEEQKEHPNFIESNTSGITLEELERNCIVPSFGDNQLTISHQKFIHQVEDAAKVYFTGENFGNTEIRVSHKILGRVPGALTKRKEELRPEDETIYYQRMAFCFHIRSMSRMMNGEEVHLCIGGVRSLNEENLYARKSPEKFKIFIGWRVRVCSNLDSHLIRLQTVLPDYPYDRLDLIEKYAGFTGTDYISIHYFPFKISVPSVTLYQFPTQFLRSLTVPHLPLLQCRLHNHIRIPFQFIVGNVGELRYVVKVDVRDRCSGQVTDTFHFTVKPDEKIHVRTALERRIAHKTLELIDHKEA</sequence>
<reference evidence="1 2" key="1">
    <citation type="submission" date="2015-09" db="EMBL/GenBank/DDBJ databases">
        <authorList>
            <consortium name="Pathogen Informatics"/>
        </authorList>
    </citation>
    <scope>NUCLEOTIDE SEQUENCE [LARGE SCALE GENOMIC DNA]</scope>
    <source>
        <strain evidence="1 2">2789STDY5834898</strain>
    </source>
</reference>
<organism evidence="1 2">
    <name type="scientific">Bacteroides uniformis</name>
    <dbReference type="NCBI Taxonomy" id="820"/>
    <lineage>
        <taxon>Bacteria</taxon>
        <taxon>Pseudomonadati</taxon>
        <taxon>Bacteroidota</taxon>
        <taxon>Bacteroidia</taxon>
        <taxon>Bacteroidales</taxon>
        <taxon>Bacteroidaceae</taxon>
        <taxon>Bacteroides</taxon>
    </lineage>
</organism>
<evidence type="ECO:0000313" key="2">
    <source>
        <dbReference type="Proteomes" id="UP000095766"/>
    </source>
</evidence>
<dbReference type="EMBL" id="CZAO01000009">
    <property type="protein sequence ID" value="CUP66460.1"/>
    <property type="molecule type" value="Genomic_DNA"/>
</dbReference>